<comment type="similarity">
    <text evidence="5">Belongs to the class-IV pyridoxal-phosphate-dependent aminotransferase family.</text>
</comment>
<dbReference type="SUPFAM" id="SSF56752">
    <property type="entry name" value="D-aminoacid aminotransferase-like PLP-dependent enzymes"/>
    <property type="match status" value="1"/>
</dbReference>
<dbReference type="Proteomes" id="UP000198393">
    <property type="component" value="Unassembled WGS sequence"/>
</dbReference>
<comment type="pathway">
    <text evidence="3">Amino-acid biosynthesis; L-valine biosynthesis; L-valine from pyruvate: step 4/4.</text>
</comment>
<evidence type="ECO:0000256" key="7">
    <source>
        <dbReference type="ARBA" id="ARBA00022898"/>
    </source>
</evidence>
<keyword evidence="11" id="KW-0808">Transferase</keyword>
<name>A0A239LHJ7_EKHLU</name>
<comment type="catalytic activity">
    <reaction evidence="9">
        <text>L-isoleucine + 2-oxoglutarate = (S)-3-methyl-2-oxopentanoate + L-glutamate</text>
        <dbReference type="Rhea" id="RHEA:24801"/>
        <dbReference type="ChEBI" id="CHEBI:16810"/>
        <dbReference type="ChEBI" id="CHEBI:29985"/>
        <dbReference type="ChEBI" id="CHEBI:35146"/>
        <dbReference type="ChEBI" id="CHEBI:58045"/>
        <dbReference type="EC" id="2.6.1.42"/>
    </reaction>
</comment>
<comment type="cofactor">
    <cofactor evidence="1">
        <name>pyridoxal 5'-phosphate</name>
        <dbReference type="ChEBI" id="CHEBI:597326"/>
    </cofactor>
</comment>
<dbReference type="PANTHER" id="PTHR42743:SF11">
    <property type="entry name" value="AMINODEOXYCHORISMATE LYASE"/>
    <property type="match status" value="1"/>
</dbReference>
<dbReference type="GO" id="GO:0004084">
    <property type="term" value="F:branched-chain-amino-acid transaminase activity"/>
    <property type="evidence" value="ECO:0007669"/>
    <property type="project" value="UniProtKB-EC"/>
</dbReference>
<comment type="catalytic activity">
    <reaction evidence="10">
        <text>L-leucine + 2-oxoglutarate = 4-methyl-2-oxopentanoate + L-glutamate</text>
        <dbReference type="Rhea" id="RHEA:18321"/>
        <dbReference type="ChEBI" id="CHEBI:16810"/>
        <dbReference type="ChEBI" id="CHEBI:17865"/>
        <dbReference type="ChEBI" id="CHEBI:29985"/>
        <dbReference type="ChEBI" id="CHEBI:57427"/>
        <dbReference type="EC" id="2.6.1.42"/>
    </reaction>
</comment>
<dbReference type="EMBL" id="FZPD01000005">
    <property type="protein sequence ID" value="SNT29941.1"/>
    <property type="molecule type" value="Genomic_DNA"/>
</dbReference>
<dbReference type="Gene3D" id="3.20.10.10">
    <property type="entry name" value="D-amino Acid Aminotransferase, subunit A, domain 2"/>
    <property type="match status" value="1"/>
</dbReference>
<protein>
    <recommendedName>
        <fullName evidence="6">branched-chain-amino-acid transaminase</fullName>
        <ecNumber evidence="6">2.6.1.42</ecNumber>
    </recommendedName>
</protein>
<comment type="pathway">
    <text evidence="4">Amino-acid biosynthesis; L-leucine biosynthesis; L-leucine from 3-methyl-2-oxobutanoate: step 4/4.</text>
</comment>
<dbReference type="InterPro" id="IPR043132">
    <property type="entry name" value="BCAT-like_C"/>
</dbReference>
<evidence type="ECO:0000256" key="2">
    <source>
        <dbReference type="ARBA" id="ARBA00004824"/>
    </source>
</evidence>
<dbReference type="Pfam" id="PF01063">
    <property type="entry name" value="Aminotran_4"/>
    <property type="match status" value="1"/>
</dbReference>
<evidence type="ECO:0000256" key="1">
    <source>
        <dbReference type="ARBA" id="ARBA00001933"/>
    </source>
</evidence>
<evidence type="ECO:0000256" key="9">
    <source>
        <dbReference type="ARBA" id="ARBA00048798"/>
    </source>
</evidence>
<dbReference type="FunFam" id="3.20.10.10:FF:000002">
    <property type="entry name" value="D-alanine aminotransferase"/>
    <property type="match status" value="1"/>
</dbReference>
<comment type="pathway">
    <text evidence="2">Amino-acid biosynthesis; L-isoleucine biosynthesis; L-isoleucine from 2-oxobutanoate: step 4/4.</text>
</comment>
<proteinExistence type="inferred from homology"/>
<dbReference type="AlphaFoldDB" id="A0A239LHJ7"/>
<gene>
    <name evidence="11" type="ORF">SAMN05421640_3279</name>
</gene>
<dbReference type="InterPro" id="IPR036038">
    <property type="entry name" value="Aminotransferase-like"/>
</dbReference>
<evidence type="ECO:0000256" key="8">
    <source>
        <dbReference type="ARBA" id="ARBA00048212"/>
    </source>
</evidence>
<reference evidence="11 12" key="1">
    <citation type="submission" date="2017-06" db="EMBL/GenBank/DDBJ databases">
        <authorList>
            <person name="Kim H.J."/>
            <person name="Triplett B.A."/>
        </authorList>
    </citation>
    <scope>NUCLEOTIDE SEQUENCE [LARGE SCALE GENOMIC DNA]</scope>
    <source>
        <strain evidence="11 12">DSM 19307</strain>
    </source>
</reference>
<comment type="catalytic activity">
    <reaction evidence="8">
        <text>L-valine + 2-oxoglutarate = 3-methyl-2-oxobutanoate + L-glutamate</text>
        <dbReference type="Rhea" id="RHEA:24813"/>
        <dbReference type="ChEBI" id="CHEBI:11851"/>
        <dbReference type="ChEBI" id="CHEBI:16810"/>
        <dbReference type="ChEBI" id="CHEBI:29985"/>
        <dbReference type="ChEBI" id="CHEBI:57762"/>
        <dbReference type="EC" id="2.6.1.42"/>
    </reaction>
</comment>
<dbReference type="PANTHER" id="PTHR42743">
    <property type="entry name" value="AMINO-ACID AMINOTRANSFERASE"/>
    <property type="match status" value="1"/>
</dbReference>
<evidence type="ECO:0000256" key="3">
    <source>
        <dbReference type="ARBA" id="ARBA00004931"/>
    </source>
</evidence>
<sequence>MAYCYFSGEIVEESKAFIPINNQGAHRGFGMFDFFRERDGKLTFMEDHLDRFENGQKLMRFDSIIPKDKIREAVHSLQQKNHFNNSAFKLMILGDGSDSDDRYTPLFFILHLDLNSHQMPVSSNVITYEYLRAYPEIKSINYLTSNMLHVRKKEARAIDVVYHKDGLISEASRSSVFIVKDSKIMTPGKQILDGITRKHVLSFANDISPTLITDVSFQDFLNADEVFLTSTLKEVLPIVKIDGQKVGDGQVGSVTKKIQERFTDHLQA</sequence>
<evidence type="ECO:0000256" key="5">
    <source>
        <dbReference type="ARBA" id="ARBA00009320"/>
    </source>
</evidence>
<accession>A0A239LHJ7</accession>
<keyword evidence="7" id="KW-0663">Pyridoxal phosphate</keyword>
<evidence type="ECO:0000256" key="4">
    <source>
        <dbReference type="ARBA" id="ARBA00005072"/>
    </source>
</evidence>
<dbReference type="GO" id="GO:0046394">
    <property type="term" value="P:carboxylic acid biosynthetic process"/>
    <property type="evidence" value="ECO:0007669"/>
    <property type="project" value="UniProtKB-ARBA"/>
</dbReference>
<dbReference type="Gene3D" id="3.30.470.10">
    <property type="match status" value="1"/>
</dbReference>
<dbReference type="InterPro" id="IPR001544">
    <property type="entry name" value="Aminotrans_IV"/>
</dbReference>
<dbReference type="InterPro" id="IPR043131">
    <property type="entry name" value="BCAT-like_N"/>
</dbReference>
<evidence type="ECO:0000313" key="12">
    <source>
        <dbReference type="Proteomes" id="UP000198393"/>
    </source>
</evidence>
<keyword evidence="12" id="KW-1185">Reference proteome</keyword>
<keyword evidence="11" id="KW-0032">Aminotransferase</keyword>
<evidence type="ECO:0000256" key="6">
    <source>
        <dbReference type="ARBA" id="ARBA00013053"/>
    </source>
</evidence>
<dbReference type="InterPro" id="IPR050571">
    <property type="entry name" value="Class-IV_PLP-Dep_Aminotrnsfr"/>
</dbReference>
<organism evidence="11 12">
    <name type="scientific">Ekhidna lutea</name>
    <dbReference type="NCBI Taxonomy" id="447679"/>
    <lineage>
        <taxon>Bacteria</taxon>
        <taxon>Pseudomonadati</taxon>
        <taxon>Bacteroidota</taxon>
        <taxon>Cytophagia</taxon>
        <taxon>Cytophagales</taxon>
        <taxon>Reichenbachiellaceae</taxon>
        <taxon>Ekhidna</taxon>
    </lineage>
</organism>
<evidence type="ECO:0000313" key="11">
    <source>
        <dbReference type="EMBL" id="SNT29941.1"/>
    </source>
</evidence>
<dbReference type="EC" id="2.6.1.42" evidence="6"/>
<dbReference type="GO" id="GO:0008652">
    <property type="term" value="P:amino acid biosynthetic process"/>
    <property type="evidence" value="ECO:0007669"/>
    <property type="project" value="UniProtKB-ARBA"/>
</dbReference>
<evidence type="ECO:0000256" key="10">
    <source>
        <dbReference type="ARBA" id="ARBA00049229"/>
    </source>
</evidence>
<dbReference type="RefSeq" id="WP_179213446.1">
    <property type="nucleotide sequence ID" value="NZ_FZPD01000005.1"/>
</dbReference>